<evidence type="ECO:0000256" key="3">
    <source>
        <dbReference type="ARBA" id="ARBA00022989"/>
    </source>
</evidence>
<sequence>MHLLQQYLHRVFYADTRALSLMRIWVASVLLLDILTRATDLEAHYSNMGILPLHTLHANAWNQYYFSLHVLSGLWQFQAVLFALAAAAAISLLLGYKTRWATVISWLLLLSIQNRNPLITQSGDSLLRMLLFWGMFLPWHRHYSLDARKAPTSENKPISAVYFSAATFAYLLQVAWVYVFTALLKSGPEWTTTGTALYYALSIDQILMPAGRVLYQYPGLMKFLTHATMFVELWLPFVLLIPWKNAWFRMVFILAIIGLHIGISLTLFVGLFYLISISAVIGLLPTPVMDFLDRRLWLGYARIQRRWSVATQQWKSPVTVQVQWTTPAWARNFPIIALREVLVLTALVIAFWWNVDTLNKPQYAKLPASAQPVALVLRLDQNWSMFAPNVFKDDGWYVLEGINLKDKKVDLNQQGKEPDTVKPASVVSLFKNDRWRKYSENYLFVPNAYMRPYYCHYLMRRWNETHAGQEKIDELSIVYMKETTLPDYQTKPLQREVLCHCKP</sequence>
<organism evidence="7 8">
    <name type="scientific">Nibribacter ruber</name>
    <dbReference type="NCBI Taxonomy" id="2698458"/>
    <lineage>
        <taxon>Bacteria</taxon>
        <taxon>Pseudomonadati</taxon>
        <taxon>Bacteroidota</taxon>
        <taxon>Cytophagia</taxon>
        <taxon>Cytophagales</taxon>
        <taxon>Hymenobacteraceae</taxon>
        <taxon>Nibribacter</taxon>
    </lineage>
</organism>
<evidence type="ECO:0000259" key="6">
    <source>
        <dbReference type="SMART" id="SM00752"/>
    </source>
</evidence>
<gene>
    <name evidence="7" type="ORF">GU926_13220</name>
</gene>
<feature type="transmembrane region" description="Helical" evidence="5">
    <location>
        <begin position="333"/>
        <end position="355"/>
    </location>
</feature>
<feature type="transmembrane region" description="Helical" evidence="5">
    <location>
        <begin position="21"/>
        <end position="39"/>
    </location>
</feature>
<proteinExistence type="predicted"/>
<reference evidence="7 8" key="1">
    <citation type="submission" date="2020-01" db="EMBL/GenBank/DDBJ databases">
        <authorList>
            <person name="Kim M."/>
        </authorList>
    </citation>
    <scope>NUCLEOTIDE SEQUENCE [LARGE SCALE GENOMIC DNA]</scope>
    <source>
        <strain evidence="7 8">BT10</strain>
    </source>
</reference>
<dbReference type="InterPro" id="IPR011020">
    <property type="entry name" value="HTTM-like"/>
</dbReference>
<keyword evidence="3 5" id="KW-1133">Transmembrane helix</keyword>
<dbReference type="AlphaFoldDB" id="A0A6P1NZ79"/>
<evidence type="ECO:0000256" key="5">
    <source>
        <dbReference type="SAM" id="Phobius"/>
    </source>
</evidence>
<evidence type="ECO:0000256" key="4">
    <source>
        <dbReference type="ARBA" id="ARBA00023136"/>
    </source>
</evidence>
<comment type="subcellular location">
    <subcellularLocation>
        <location evidence="1">Endomembrane system</location>
        <topology evidence="1">Multi-pass membrane protein</topology>
    </subcellularLocation>
</comment>
<accession>A0A6P1NZ79</accession>
<dbReference type="SMART" id="SM00752">
    <property type="entry name" value="HTTM"/>
    <property type="match status" value="1"/>
</dbReference>
<feature type="transmembrane region" description="Helical" evidence="5">
    <location>
        <begin position="250"/>
        <end position="283"/>
    </location>
</feature>
<dbReference type="RefSeq" id="WP_160692633.1">
    <property type="nucleotide sequence ID" value="NZ_CP047897.1"/>
</dbReference>
<dbReference type="GO" id="GO:0012505">
    <property type="term" value="C:endomembrane system"/>
    <property type="evidence" value="ECO:0007669"/>
    <property type="project" value="UniProtKB-SubCell"/>
</dbReference>
<dbReference type="PANTHER" id="PTHR39535:SF2">
    <property type="entry name" value="HTTM DOMAIN-CONTAINING PROTEIN"/>
    <property type="match status" value="1"/>
</dbReference>
<dbReference type="PANTHER" id="PTHR39535">
    <property type="entry name" value="SPORULATION-DELAYING PROTEIN SDPB"/>
    <property type="match status" value="1"/>
</dbReference>
<keyword evidence="2 5" id="KW-0812">Transmembrane</keyword>
<dbReference type="KEGG" id="nib:GU926_13220"/>
<feature type="transmembrane region" description="Helical" evidence="5">
    <location>
        <begin position="75"/>
        <end position="96"/>
    </location>
</feature>
<evidence type="ECO:0000313" key="8">
    <source>
        <dbReference type="Proteomes" id="UP000464214"/>
    </source>
</evidence>
<evidence type="ECO:0000313" key="7">
    <source>
        <dbReference type="EMBL" id="QHL88340.1"/>
    </source>
</evidence>
<name>A0A6P1NZ79_9BACT</name>
<keyword evidence="8" id="KW-1185">Reference proteome</keyword>
<feature type="transmembrane region" description="Helical" evidence="5">
    <location>
        <begin position="223"/>
        <end position="243"/>
    </location>
</feature>
<keyword evidence="4 5" id="KW-0472">Membrane</keyword>
<evidence type="ECO:0000256" key="2">
    <source>
        <dbReference type="ARBA" id="ARBA00022692"/>
    </source>
</evidence>
<dbReference type="InterPro" id="IPR052964">
    <property type="entry name" value="Sporulation_signal_mat"/>
</dbReference>
<feature type="domain" description="HTTM-like" evidence="6">
    <location>
        <begin position="11"/>
        <end position="288"/>
    </location>
</feature>
<dbReference type="EMBL" id="CP047897">
    <property type="protein sequence ID" value="QHL88340.1"/>
    <property type="molecule type" value="Genomic_DNA"/>
</dbReference>
<protein>
    <submittedName>
        <fullName evidence="7">HTTM domain-containing protein</fullName>
    </submittedName>
</protein>
<feature type="transmembrane region" description="Helical" evidence="5">
    <location>
        <begin position="160"/>
        <end position="184"/>
    </location>
</feature>
<dbReference type="Proteomes" id="UP000464214">
    <property type="component" value="Chromosome"/>
</dbReference>
<evidence type="ECO:0000256" key="1">
    <source>
        <dbReference type="ARBA" id="ARBA00004127"/>
    </source>
</evidence>